<evidence type="ECO:0000256" key="1">
    <source>
        <dbReference type="SAM" id="Phobius"/>
    </source>
</evidence>
<feature type="transmembrane region" description="Helical" evidence="1">
    <location>
        <begin position="749"/>
        <end position="771"/>
    </location>
</feature>
<comment type="caution">
    <text evidence="3">The sequence shown here is derived from an EMBL/GenBank/DDBJ whole genome shotgun (WGS) entry which is preliminary data.</text>
</comment>
<keyword evidence="1" id="KW-1133">Transmembrane helix</keyword>
<dbReference type="GO" id="GO:0140359">
    <property type="term" value="F:ABC-type transporter activity"/>
    <property type="evidence" value="ECO:0007669"/>
    <property type="project" value="InterPro"/>
</dbReference>
<dbReference type="InterPro" id="IPR019196">
    <property type="entry name" value="ABC_transp_unknown"/>
</dbReference>
<feature type="transmembrane region" description="Helical" evidence="1">
    <location>
        <begin position="114"/>
        <end position="138"/>
    </location>
</feature>
<sequence>MRKIFKIARLELSILFYSPVAWLVLAIFIIQCSIGFLGSMQGIRTSLSLGYYPGAITRSLFAGNSGLFTIMQGYLYLYLPILTMGLMSRETSSGSIKLLLSSPVKLTQIILGKYLAIIGYGLTLIAALGIYGIIGSLFITHADIGLILSGLFGLYLLICTYAAIGLFMSCLTTYQVVAAISTLAVFTVLRFVGILWQEYDFVRDLTYFLSISGRTEKMIAGLITTKDVFYYLIIICSFLVLCVLKLKSERELKPLTVKAGRYVLLLFAALFLGYLTSRPVLTGYLDATSNQSLTITENSREIAKKIDGELKVTTYANMLAPNLWPVLPSARNADLSKLEQYKRFIPGMEVDYKYYYQKPVEPDFRDYEHNPNLRGVTDLNQIADKMGTMMDVSRSLFMSPTQIDKLVDLKPEGYLLVRKLEYKGKSTFLRFYMGDTDPYADEAEVMAAIKRLVVKVPKVVFLTGNNERSTESKADRDYQLMSTLKIRRNALINQGFDIDTVNLAKQEIPADASIVVVADPTAVFDTQEQQKLTNHINKGGNMLISGEPGRQQVLNPFLQTLGVQLQPGILVKPDKKYTPGFINASVSPTALKLDSNISRMQTVGATVAVQGAAAVGMTSNAAFKVEPLLLSAEGGWNKQLSRQPASQSQNVDLTTADLQFNAAAGDEKGTFPLAVTLTRNINGAQQRIVVCGDADFISNGELSRAKRGENQYFNAGIFRWLSNGAFPIDTTRPEARDTDLKVTRGQIDMLSWLCKGIIPAIIAIAGAIILFKRRRN</sequence>
<gene>
    <name evidence="3" type="ORF">MUY27_03875</name>
</gene>
<feature type="transmembrane region" description="Helical" evidence="1">
    <location>
        <begin position="144"/>
        <end position="164"/>
    </location>
</feature>
<dbReference type="Pfam" id="PF12679">
    <property type="entry name" value="ABC2_membrane_2"/>
    <property type="match status" value="1"/>
</dbReference>
<dbReference type="Pfam" id="PF09822">
    <property type="entry name" value="ABC_transp_aux"/>
    <property type="match status" value="1"/>
</dbReference>
<name>A0A9X2BAI7_9SPHI</name>
<reference evidence="3" key="1">
    <citation type="submission" date="2022-04" db="EMBL/GenBank/DDBJ databases">
        <title>Mucilaginibacter sp. RS28 isolated from freshwater.</title>
        <authorList>
            <person name="Ko S.-R."/>
        </authorList>
    </citation>
    <scope>NUCLEOTIDE SEQUENCE</scope>
    <source>
        <strain evidence="3">RS28</strain>
    </source>
</reference>
<keyword evidence="1" id="KW-0472">Membrane</keyword>
<evidence type="ECO:0000313" key="4">
    <source>
        <dbReference type="Proteomes" id="UP001139450"/>
    </source>
</evidence>
<organism evidence="3 4">
    <name type="scientific">Mucilaginibacter straminoryzae</name>
    <dbReference type="NCBI Taxonomy" id="2932774"/>
    <lineage>
        <taxon>Bacteria</taxon>
        <taxon>Pseudomonadati</taxon>
        <taxon>Bacteroidota</taxon>
        <taxon>Sphingobacteriia</taxon>
        <taxon>Sphingobacteriales</taxon>
        <taxon>Sphingobacteriaceae</taxon>
        <taxon>Mucilaginibacter</taxon>
    </lineage>
</organism>
<dbReference type="GO" id="GO:0005886">
    <property type="term" value="C:plasma membrane"/>
    <property type="evidence" value="ECO:0007669"/>
    <property type="project" value="UniProtKB-SubCell"/>
</dbReference>
<evidence type="ECO:0000259" key="2">
    <source>
        <dbReference type="Pfam" id="PF09822"/>
    </source>
</evidence>
<feature type="transmembrane region" description="Helical" evidence="1">
    <location>
        <begin position="60"/>
        <end position="79"/>
    </location>
</feature>
<feature type="transmembrane region" description="Helical" evidence="1">
    <location>
        <begin position="259"/>
        <end position="276"/>
    </location>
</feature>
<dbReference type="Proteomes" id="UP001139450">
    <property type="component" value="Unassembled WGS sequence"/>
</dbReference>
<dbReference type="EMBL" id="JALJEJ010000002">
    <property type="protein sequence ID" value="MCJ8208832.1"/>
    <property type="molecule type" value="Genomic_DNA"/>
</dbReference>
<keyword evidence="1" id="KW-0812">Transmembrane</keyword>
<feature type="domain" description="ABC-type uncharacterised transport system" evidence="2">
    <location>
        <begin position="457"/>
        <end position="714"/>
    </location>
</feature>
<proteinExistence type="predicted"/>
<feature type="transmembrane region" description="Helical" evidence="1">
    <location>
        <begin position="228"/>
        <end position="247"/>
    </location>
</feature>
<feature type="transmembrane region" description="Helical" evidence="1">
    <location>
        <begin position="12"/>
        <end position="40"/>
    </location>
</feature>
<protein>
    <submittedName>
        <fullName evidence="3">Gldg family protein</fullName>
    </submittedName>
</protein>
<feature type="transmembrane region" description="Helical" evidence="1">
    <location>
        <begin position="176"/>
        <end position="196"/>
    </location>
</feature>
<accession>A0A9X2BAI7</accession>
<dbReference type="AlphaFoldDB" id="A0A9X2BAI7"/>
<evidence type="ECO:0000313" key="3">
    <source>
        <dbReference type="EMBL" id="MCJ8208832.1"/>
    </source>
</evidence>
<dbReference type="RefSeq" id="WP_245128668.1">
    <property type="nucleotide sequence ID" value="NZ_JALJEJ010000002.1"/>
</dbReference>
<keyword evidence="4" id="KW-1185">Reference proteome</keyword>